<gene>
    <name evidence="2" type="ORF">BKA59DRAFT_171064</name>
</gene>
<evidence type="ECO:0000313" key="2">
    <source>
        <dbReference type="EMBL" id="KAH7245320.1"/>
    </source>
</evidence>
<reference evidence="2" key="1">
    <citation type="journal article" date="2021" name="Nat. Commun.">
        <title>Genetic determinants of endophytism in the Arabidopsis root mycobiome.</title>
        <authorList>
            <person name="Mesny F."/>
            <person name="Miyauchi S."/>
            <person name="Thiergart T."/>
            <person name="Pickel B."/>
            <person name="Atanasova L."/>
            <person name="Karlsson M."/>
            <person name="Huettel B."/>
            <person name="Barry K.W."/>
            <person name="Haridas S."/>
            <person name="Chen C."/>
            <person name="Bauer D."/>
            <person name="Andreopoulos W."/>
            <person name="Pangilinan J."/>
            <person name="LaButti K."/>
            <person name="Riley R."/>
            <person name="Lipzen A."/>
            <person name="Clum A."/>
            <person name="Drula E."/>
            <person name="Henrissat B."/>
            <person name="Kohler A."/>
            <person name="Grigoriev I.V."/>
            <person name="Martin F.M."/>
            <person name="Hacquard S."/>
        </authorList>
    </citation>
    <scope>NUCLEOTIDE SEQUENCE</scope>
    <source>
        <strain evidence="2">MPI-SDFR-AT-0068</strain>
    </source>
</reference>
<organism evidence="2 3">
    <name type="scientific">Fusarium tricinctum</name>
    <dbReference type="NCBI Taxonomy" id="61284"/>
    <lineage>
        <taxon>Eukaryota</taxon>
        <taxon>Fungi</taxon>
        <taxon>Dikarya</taxon>
        <taxon>Ascomycota</taxon>
        <taxon>Pezizomycotina</taxon>
        <taxon>Sordariomycetes</taxon>
        <taxon>Hypocreomycetidae</taxon>
        <taxon>Hypocreales</taxon>
        <taxon>Nectriaceae</taxon>
        <taxon>Fusarium</taxon>
        <taxon>Fusarium tricinctum species complex</taxon>
    </lineage>
</organism>
<name>A0A8K0RXW9_9HYPO</name>
<accession>A0A8K0RXW9</accession>
<evidence type="ECO:0000313" key="3">
    <source>
        <dbReference type="Proteomes" id="UP000813427"/>
    </source>
</evidence>
<dbReference type="AlphaFoldDB" id="A0A8K0RXW9"/>
<feature type="region of interest" description="Disordered" evidence="1">
    <location>
        <begin position="31"/>
        <end position="54"/>
    </location>
</feature>
<dbReference type="Proteomes" id="UP000813427">
    <property type="component" value="Unassembled WGS sequence"/>
</dbReference>
<dbReference type="OrthoDB" id="3469466at2759"/>
<dbReference type="EMBL" id="JAGPXF010000004">
    <property type="protein sequence ID" value="KAH7245320.1"/>
    <property type="molecule type" value="Genomic_DNA"/>
</dbReference>
<evidence type="ECO:0000256" key="1">
    <source>
        <dbReference type="SAM" id="MobiDB-lite"/>
    </source>
</evidence>
<sequence length="564" mass="64045">MASIKMNGNSCKPSDTDAKFHFLPTVTAKTTSRREIELQQSSARSHLAKSLHQRRKVGIKPLQNVEDIEGTTKSPPRRRSIAKDVDIRNISQRVTSAQYTLHAMPEIIMDSHTNMLLHYCTQFFWPGFEMGSAAFHFPPFAVDYNALVSQGPALVHAVLWQAAVSQAIRRKSRITDSSSLWHYNQAISYISQDISKPVLEIPEQTMYAILSLTGSEISPDNENIITKRAFDPPLAELSWIHVFGSRLHIDTHAKALMRLVDLKGGIHNLKVAGFQASYNYMDLTRASQRLIKPHLPISRIYNRVKETHDRAKFFGYAEYFAHKSDLEDLSGHIRKLSGLGLSDELKEVIYDMRTWVEVIEAYQCRSLRASDHSLLAAHRDLIQQRLIATLPEEHSGVTFITAEETEDGQDGINLWIDKLVQTALLIFSLGVTFPITYAPPYRRLAARLQTQIELHRAHAIDLGLSNFLIWLGLLGGLCAEQVGDGRREWYLQHLITIEEKRTSTRKSRDWETVRQESIEPFLWSTISCDTAAKVIWGEVQAQMQKRSGSWETMAWPNMLGTLCG</sequence>
<dbReference type="PANTHER" id="PTHR37540">
    <property type="entry name" value="TRANSCRIPTION FACTOR (ACR-2), PUTATIVE-RELATED-RELATED"/>
    <property type="match status" value="1"/>
</dbReference>
<comment type="caution">
    <text evidence="2">The sequence shown here is derived from an EMBL/GenBank/DDBJ whole genome shotgun (WGS) entry which is preliminary data.</text>
</comment>
<proteinExistence type="predicted"/>
<dbReference type="PANTHER" id="PTHR37540:SF5">
    <property type="entry name" value="TRANSCRIPTION FACTOR DOMAIN-CONTAINING PROTEIN"/>
    <property type="match status" value="1"/>
</dbReference>
<keyword evidence="3" id="KW-1185">Reference proteome</keyword>
<protein>
    <submittedName>
        <fullName evidence="2">Uncharacterized protein</fullName>
    </submittedName>
</protein>